<name>A0A084J8M1_9CLOT</name>
<sequence length="124" mass="13910">MKVIRFIFEALLPGIISVGIAIQFQWSWPIMLILYIALSGIAHFIILRFKSKEAVKEASVKKYMIYSIILILLGIIGIVVGFIGGDKQITLIVGIALFSVGASLIFAKYINYFVNIILMKMNRN</sequence>
<feature type="transmembrane region" description="Helical" evidence="1">
    <location>
        <begin position="32"/>
        <end position="51"/>
    </location>
</feature>
<proteinExistence type="predicted"/>
<protein>
    <submittedName>
        <fullName evidence="2">Uncharacterized protein</fullName>
    </submittedName>
</protein>
<dbReference type="EMBL" id="JPMD01000038">
    <property type="protein sequence ID" value="KEZ85305.1"/>
    <property type="molecule type" value="Genomic_DNA"/>
</dbReference>
<keyword evidence="1" id="KW-1133">Transmembrane helix</keyword>
<gene>
    <name evidence="2" type="ORF">IO99_15390</name>
</gene>
<accession>A0A084J8M1</accession>
<comment type="caution">
    <text evidence="2">The sequence shown here is derived from an EMBL/GenBank/DDBJ whole genome shotgun (WGS) entry which is preliminary data.</text>
</comment>
<evidence type="ECO:0000313" key="2">
    <source>
        <dbReference type="EMBL" id="KEZ85305.1"/>
    </source>
</evidence>
<feature type="transmembrane region" description="Helical" evidence="1">
    <location>
        <begin position="89"/>
        <end position="114"/>
    </location>
</feature>
<dbReference type="RefSeq" id="WP_035134752.1">
    <property type="nucleotide sequence ID" value="NZ_JPMD01000038.1"/>
</dbReference>
<keyword evidence="1" id="KW-0812">Transmembrane</keyword>
<feature type="transmembrane region" description="Helical" evidence="1">
    <location>
        <begin position="7"/>
        <end position="26"/>
    </location>
</feature>
<dbReference type="AlphaFoldDB" id="A0A084J8M1"/>
<feature type="transmembrane region" description="Helical" evidence="1">
    <location>
        <begin position="63"/>
        <end position="83"/>
    </location>
</feature>
<organism evidence="2 3">
    <name type="scientific">Clostridium sulfidigenes</name>
    <dbReference type="NCBI Taxonomy" id="318464"/>
    <lineage>
        <taxon>Bacteria</taxon>
        <taxon>Bacillati</taxon>
        <taxon>Bacillota</taxon>
        <taxon>Clostridia</taxon>
        <taxon>Eubacteriales</taxon>
        <taxon>Clostridiaceae</taxon>
        <taxon>Clostridium</taxon>
    </lineage>
</organism>
<keyword evidence="3" id="KW-1185">Reference proteome</keyword>
<evidence type="ECO:0000313" key="3">
    <source>
        <dbReference type="Proteomes" id="UP000028542"/>
    </source>
</evidence>
<keyword evidence="1" id="KW-0472">Membrane</keyword>
<dbReference type="Proteomes" id="UP000028542">
    <property type="component" value="Unassembled WGS sequence"/>
</dbReference>
<evidence type="ECO:0000256" key="1">
    <source>
        <dbReference type="SAM" id="Phobius"/>
    </source>
</evidence>
<reference evidence="2 3" key="1">
    <citation type="submission" date="2014-07" db="EMBL/GenBank/DDBJ databases">
        <title>Draft genome of Clostridium sulfidigenes 113A isolated from sediments associated with methane hydrate from Krishna Godavari basin.</title>
        <authorList>
            <person name="Honkalas V.S."/>
            <person name="Dabir A.P."/>
            <person name="Arora P."/>
            <person name="Dhakephalkar P.K."/>
        </authorList>
    </citation>
    <scope>NUCLEOTIDE SEQUENCE [LARGE SCALE GENOMIC DNA]</scope>
    <source>
        <strain evidence="2 3">113A</strain>
    </source>
</reference>